<feature type="compositionally biased region" description="Basic and acidic residues" evidence="1">
    <location>
        <begin position="141"/>
        <end position="163"/>
    </location>
</feature>
<feature type="compositionally biased region" description="Basic and acidic residues" evidence="1">
    <location>
        <begin position="285"/>
        <end position="296"/>
    </location>
</feature>
<protein>
    <submittedName>
        <fullName evidence="2">Uncharacterized protein</fullName>
    </submittedName>
</protein>
<organism evidence="2 3">
    <name type="scientific">Cladobotryum mycophilum</name>
    <dbReference type="NCBI Taxonomy" id="491253"/>
    <lineage>
        <taxon>Eukaryota</taxon>
        <taxon>Fungi</taxon>
        <taxon>Dikarya</taxon>
        <taxon>Ascomycota</taxon>
        <taxon>Pezizomycotina</taxon>
        <taxon>Sordariomycetes</taxon>
        <taxon>Hypocreomycetidae</taxon>
        <taxon>Hypocreales</taxon>
        <taxon>Hypocreaceae</taxon>
        <taxon>Cladobotryum</taxon>
    </lineage>
</organism>
<dbReference type="EMBL" id="JAVFKD010000004">
    <property type="protein sequence ID" value="KAK5995238.1"/>
    <property type="molecule type" value="Genomic_DNA"/>
</dbReference>
<dbReference type="Proteomes" id="UP001338125">
    <property type="component" value="Unassembled WGS sequence"/>
</dbReference>
<proteinExistence type="predicted"/>
<feature type="compositionally biased region" description="Low complexity" evidence="1">
    <location>
        <begin position="68"/>
        <end position="77"/>
    </location>
</feature>
<feature type="compositionally biased region" description="Acidic residues" evidence="1">
    <location>
        <begin position="347"/>
        <end position="357"/>
    </location>
</feature>
<comment type="caution">
    <text evidence="2">The sequence shown here is derived from an EMBL/GenBank/DDBJ whole genome shotgun (WGS) entry which is preliminary data.</text>
</comment>
<accession>A0ABR0ST04</accession>
<keyword evidence="3" id="KW-1185">Reference proteome</keyword>
<reference evidence="2 3" key="1">
    <citation type="submission" date="2024-01" db="EMBL/GenBank/DDBJ databases">
        <title>Complete genome of Cladobotryum mycophilum ATHUM6906.</title>
        <authorList>
            <person name="Christinaki A.C."/>
            <person name="Myridakis A.I."/>
            <person name="Kouvelis V.N."/>
        </authorList>
    </citation>
    <scope>NUCLEOTIDE SEQUENCE [LARGE SCALE GENOMIC DNA]</scope>
    <source>
        <strain evidence="2 3">ATHUM6906</strain>
    </source>
</reference>
<evidence type="ECO:0000256" key="1">
    <source>
        <dbReference type="SAM" id="MobiDB-lite"/>
    </source>
</evidence>
<gene>
    <name evidence="2" type="ORF">PT974_03636</name>
</gene>
<name>A0ABR0ST04_9HYPO</name>
<evidence type="ECO:0000313" key="3">
    <source>
        <dbReference type="Proteomes" id="UP001338125"/>
    </source>
</evidence>
<sequence length="390" mass="44147">METNSRAPSLANFRYTPVVKTTHPAVKYESVETHVNRIGAPPLRHPFSNSQTTTTTTTTATTAAQYATQPPVQQQHQTHVKTEAELPPAIPNRHLTSSRKIPASTAPLSSKTKSHRKASKASKSGSGNSSSSKTSGSKLSQEVEKLERREAQAQKRKKELKEENEKLAEKIRLLEEQSKRERKQHRDLELKQKNLQTVYDATVRDLEEQKSAFEALRLKNEDIEAELANIKNENYCLAEQLDEKTHESYVYRCAVAVAFKLLGSLRDKTTLRELLRRIVNHLRENQGRARTNHNDGNDNNDDEPTLPQAEEQSSPKSPVSDSEADPDSPILTSSRRSTPFAKRCWDAEDGESYDSEDDKPLMQIRRPKRLRPLPPMSSQETELSDDEMPF</sequence>
<feature type="region of interest" description="Disordered" evidence="1">
    <location>
        <begin position="285"/>
        <end position="390"/>
    </location>
</feature>
<feature type="compositionally biased region" description="Polar residues" evidence="1">
    <location>
        <begin position="310"/>
        <end position="320"/>
    </location>
</feature>
<feature type="region of interest" description="Disordered" evidence="1">
    <location>
        <begin position="68"/>
        <end position="163"/>
    </location>
</feature>
<evidence type="ECO:0000313" key="2">
    <source>
        <dbReference type="EMBL" id="KAK5995238.1"/>
    </source>
</evidence>
<feature type="compositionally biased region" description="Low complexity" evidence="1">
    <location>
        <begin position="121"/>
        <end position="140"/>
    </location>
</feature>